<dbReference type="OMA" id="YESSWRT"/>
<feature type="compositionally biased region" description="Basic and acidic residues" evidence="1">
    <location>
        <begin position="511"/>
        <end position="520"/>
    </location>
</feature>
<dbReference type="PANTHER" id="PTHR33066">
    <property type="entry name" value="INTEGRASE_SAM-LIKE_N DOMAIN-CONTAINING PROTEIN"/>
    <property type="match status" value="1"/>
</dbReference>
<feature type="compositionally biased region" description="Polar residues" evidence="1">
    <location>
        <begin position="874"/>
        <end position="884"/>
    </location>
</feature>
<accession>I1BUW2</accession>
<gene>
    <name evidence="2" type="ORF">RO3G_04697</name>
</gene>
<keyword evidence="3" id="KW-1185">Reference proteome</keyword>
<reference evidence="2 3" key="1">
    <citation type="journal article" date="2009" name="PLoS Genet.">
        <title>Genomic analysis of the basal lineage fungus Rhizopus oryzae reveals a whole-genome duplication.</title>
        <authorList>
            <person name="Ma L.-J."/>
            <person name="Ibrahim A.S."/>
            <person name="Skory C."/>
            <person name="Grabherr M.G."/>
            <person name="Burger G."/>
            <person name="Butler M."/>
            <person name="Elias M."/>
            <person name="Idnurm A."/>
            <person name="Lang B.F."/>
            <person name="Sone T."/>
            <person name="Abe A."/>
            <person name="Calvo S.E."/>
            <person name="Corrochano L.M."/>
            <person name="Engels R."/>
            <person name="Fu J."/>
            <person name="Hansberg W."/>
            <person name="Kim J.-M."/>
            <person name="Kodira C.D."/>
            <person name="Koehrsen M.J."/>
            <person name="Liu B."/>
            <person name="Miranda-Saavedra D."/>
            <person name="O'Leary S."/>
            <person name="Ortiz-Castellanos L."/>
            <person name="Poulter R."/>
            <person name="Rodriguez-Romero J."/>
            <person name="Ruiz-Herrera J."/>
            <person name="Shen Y.-Q."/>
            <person name="Zeng Q."/>
            <person name="Galagan J."/>
            <person name="Birren B.W."/>
            <person name="Cuomo C.A."/>
            <person name="Wickes B.L."/>
        </authorList>
    </citation>
    <scope>NUCLEOTIDE SEQUENCE [LARGE SCALE GENOMIC DNA]</scope>
    <source>
        <strain evidence="3">RA 99-880 / ATCC MYA-4621 / FGSC 9543 / NRRL 43880</strain>
    </source>
</reference>
<dbReference type="Proteomes" id="UP000009138">
    <property type="component" value="Unassembled WGS sequence"/>
</dbReference>
<protein>
    <submittedName>
        <fullName evidence="2">Uncharacterized protein</fullName>
    </submittedName>
</protein>
<feature type="compositionally biased region" description="Polar residues" evidence="1">
    <location>
        <begin position="599"/>
        <end position="615"/>
    </location>
</feature>
<organism evidence="2 3">
    <name type="scientific">Rhizopus delemar (strain RA 99-880 / ATCC MYA-4621 / FGSC 9543 / NRRL 43880)</name>
    <name type="common">Mucormycosis agent</name>
    <name type="synonym">Rhizopus arrhizus var. delemar</name>
    <dbReference type="NCBI Taxonomy" id="246409"/>
    <lineage>
        <taxon>Eukaryota</taxon>
        <taxon>Fungi</taxon>
        <taxon>Fungi incertae sedis</taxon>
        <taxon>Mucoromycota</taxon>
        <taxon>Mucoromycotina</taxon>
        <taxon>Mucoromycetes</taxon>
        <taxon>Mucorales</taxon>
        <taxon>Mucorineae</taxon>
        <taxon>Rhizopodaceae</taxon>
        <taxon>Rhizopus</taxon>
    </lineage>
</organism>
<dbReference type="OrthoDB" id="2267579at2759"/>
<feature type="region of interest" description="Disordered" evidence="1">
    <location>
        <begin position="511"/>
        <end position="532"/>
    </location>
</feature>
<dbReference type="AlphaFoldDB" id="I1BUW2"/>
<dbReference type="InParanoid" id="I1BUW2"/>
<evidence type="ECO:0000256" key="1">
    <source>
        <dbReference type="SAM" id="MobiDB-lite"/>
    </source>
</evidence>
<sequence length="996" mass="113581">MNNIEHNDNVAQDQQSINITPEQLETLFQQFVARLKTEEKGRGERTILPYQIMAEMDETPSPEMRTTIKKYAREVPLYEGGNWPASETTNKIFIPDLKRHKVDAHQVVSQRYKDADHLRIAARAATEVFEDLTYVQENGSDNAVLMDIIEKTRRLAIYSYITANSIDKEARDLSTTALRLPSNMRYIQEEEESNKNWHSLQSLSKKFNKLVMNSKSFEAPSNIDRMDLEDEEASEVAFPTINEEISSVQKLFWQRQRENQPATGDKLQPNPIQPIIKTSTVLQTPSYPIAPIMKSQKIQGHYEVLSDGTLPGGRLENFVDNWKTMIQHPWPISVVSEGYRIQWASNPVPWKPKMMIFSKDDQVAVDTAVQKFLKAGIIERSPTQSKQFLSNFFTIQKTSDSGLSETESIRTMSTLQNGRNTGLKKHHRRRRPYGKVRFKGRICGRTNARKVKTISIVSSQRNRLPVSFTGLRAERSSKSLLEADALCSGTAQKTRDTLSLLSRRYLSLSQVDERDEKDNQSDNQPFNIPGFLDQLGKERTNSIKNTRIPGIQFQYRNNENQGSSGKNEQNHSTLQTSYEDNHNPVMPLDSKSNRENDFRNPSNRRSSFTCSTPSKRSYEESENERLQELGSTLCPVNAQPTRLTMVGKMVDGQKWPAYSCDTPGNPHAQTDNPCGCPQHGLGSEVKRNGNLGILDRRRKKNFHQRERTSNNLFCFETARKKRKKFHNSHILRQQNSIELCNESRRDSIIPTSITCNSDTRYHKQVQFDSNIQPYSGNQEYTSRPIESTSNPALRMETTKEMVQENNSQMGSPFNRCICDETKQASENVLELDAGSGGSGDECIQSDLAFEGSISEPALEINPQGIALLQETKNTRSNTGNTTMDDSILVPNGITDDEGPTNSNETKQEVVSSRLEAIQKGQDQMKFDKTVTKFLNNKIRKRTTQAYNLGWQRWERWCNSQIPPVDPLVYNIKNLVEFFVSFQHMSIQQLKGQPTLK</sequence>
<feature type="region of interest" description="Disordered" evidence="1">
    <location>
        <begin position="545"/>
        <end position="626"/>
    </location>
</feature>
<dbReference type="eggNOG" id="ENOG502RB2F">
    <property type="taxonomic scope" value="Eukaryota"/>
</dbReference>
<evidence type="ECO:0000313" key="3">
    <source>
        <dbReference type="Proteomes" id="UP000009138"/>
    </source>
</evidence>
<dbReference type="RefSeq" id="XP_067515388.1">
    <property type="nucleotide sequence ID" value="XM_067659287.1"/>
</dbReference>
<feature type="compositionally biased region" description="Basic and acidic residues" evidence="1">
    <location>
        <begin position="616"/>
        <end position="626"/>
    </location>
</feature>
<feature type="compositionally biased region" description="Polar residues" evidence="1">
    <location>
        <begin position="554"/>
        <end position="578"/>
    </location>
</feature>
<dbReference type="PANTHER" id="PTHR33066:SF2">
    <property type="entry name" value="FILAGGRIN-2-LIKE"/>
    <property type="match status" value="1"/>
</dbReference>
<dbReference type="VEuPathDB" id="FungiDB:RO3G_04697"/>
<feature type="region of interest" description="Disordered" evidence="1">
    <location>
        <begin position="874"/>
        <end position="907"/>
    </location>
</feature>
<evidence type="ECO:0000313" key="2">
    <source>
        <dbReference type="EMBL" id="EIE79992.1"/>
    </source>
</evidence>
<dbReference type="GeneID" id="93611668"/>
<name>I1BUW2_RHIO9</name>
<proteinExistence type="predicted"/>
<dbReference type="EMBL" id="CH476734">
    <property type="protein sequence ID" value="EIE79992.1"/>
    <property type="molecule type" value="Genomic_DNA"/>
</dbReference>